<dbReference type="PANTHER" id="PTHR35788">
    <property type="entry name" value="EXPORTED PROTEIN-RELATED"/>
    <property type="match status" value="1"/>
</dbReference>
<feature type="region of interest" description="Disordered" evidence="1">
    <location>
        <begin position="1"/>
        <end position="57"/>
    </location>
</feature>
<dbReference type="InterPro" id="IPR007391">
    <property type="entry name" value="Vancomycin_resist_VanW"/>
</dbReference>
<dbReference type="Pfam" id="PF04294">
    <property type="entry name" value="VanW"/>
    <property type="match status" value="1"/>
</dbReference>
<evidence type="ECO:0000313" key="4">
    <source>
        <dbReference type="EMBL" id="CAA9228366.1"/>
    </source>
</evidence>
<dbReference type="Pfam" id="PF12229">
    <property type="entry name" value="PG_binding_4"/>
    <property type="match status" value="1"/>
</dbReference>
<evidence type="ECO:0000256" key="2">
    <source>
        <dbReference type="SAM" id="Phobius"/>
    </source>
</evidence>
<dbReference type="PANTHER" id="PTHR35788:SF1">
    <property type="entry name" value="EXPORTED PROTEIN"/>
    <property type="match status" value="1"/>
</dbReference>
<keyword evidence="2" id="KW-0472">Membrane</keyword>
<dbReference type="InterPro" id="IPR022029">
    <property type="entry name" value="YoaR-like_PG-bd"/>
</dbReference>
<keyword evidence="2" id="KW-0812">Transmembrane</keyword>
<gene>
    <name evidence="4" type="ORF">AVDCRST_MAG20-1069</name>
</gene>
<evidence type="ECO:0000259" key="3">
    <source>
        <dbReference type="Pfam" id="PF12229"/>
    </source>
</evidence>
<organism evidence="4">
    <name type="scientific">uncultured Acidimicrobiales bacterium</name>
    <dbReference type="NCBI Taxonomy" id="310071"/>
    <lineage>
        <taxon>Bacteria</taxon>
        <taxon>Bacillati</taxon>
        <taxon>Actinomycetota</taxon>
        <taxon>Acidimicrobiia</taxon>
        <taxon>Acidimicrobiales</taxon>
        <taxon>environmental samples</taxon>
    </lineage>
</organism>
<feature type="domain" description="YoaR-like putative peptidoglycan binding" evidence="3">
    <location>
        <begin position="142"/>
        <end position="248"/>
    </location>
</feature>
<reference evidence="4" key="1">
    <citation type="submission" date="2020-02" db="EMBL/GenBank/DDBJ databases">
        <authorList>
            <person name="Meier V. D."/>
        </authorList>
    </citation>
    <scope>NUCLEOTIDE SEQUENCE</scope>
    <source>
        <strain evidence="4">AVDCRST_MAG20</strain>
    </source>
</reference>
<keyword evidence="2" id="KW-1133">Transmembrane helix</keyword>
<evidence type="ECO:0000256" key="1">
    <source>
        <dbReference type="SAM" id="MobiDB-lite"/>
    </source>
</evidence>
<name>A0A6J4HNC6_9ACTN</name>
<dbReference type="InterPro" id="IPR052913">
    <property type="entry name" value="Glycopeptide_resist_protein"/>
</dbReference>
<protein>
    <submittedName>
        <fullName evidence="4">Vancomycin B-type resistance protein VanW</fullName>
    </submittedName>
</protein>
<sequence>MVPRREADDLAASTHERPAGGATRPRRGTAPRQTPAHGPRDRTGPLSRAHAAPRRGGGRRALGVVGLLLVPVVLLVLALGAWALDSWASEGEALRNVEVAGRQVGGLDRAELDSSLAEIAETYPTAPVTVSTPGGELRATGEELGLALDVETTRRQVLAVGRRGSAVSRFTSWARSLLDERHADVTVTLDPTSTESVVADRDPTSPVAPVEPGIEARDGDLAVVPGVPGSGLDPELVGRGIVAAASSGDIPISTRSSPRPVPPRFDEADAAALVEQGRRLTVEPLALQAGDTGTQVPGTTMQTWLSAVPAPDGLQLRTDPVRAAADIEALLGDVGAPPTDASFTVEEGRVVIVPGVNGTRCCAPGAGDLAVAALLERPAGPVAVPLVEAEPDRTEADAAALGIREAVGTFTTSFPAGQSRVLNIHRIADLTRGVVIEPGGSFSVNDFVGRRTEANGFTTGGVIQNGVFEESVGGGISQYATTLFNAAFFGGLEYGTYQSHSIYISRYPYGREATLSFPEPDLVIENATPHGVLIWPTYTPSSITVTLYSTPWARGEQTAQSEAPVGACTRVTTTRTRTFVADGRTEQDEVYATYRPEEGVDC</sequence>
<dbReference type="AlphaFoldDB" id="A0A6J4HNC6"/>
<feature type="region of interest" description="Disordered" evidence="1">
    <location>
        <begin position="193"/>
        <end position="213"/>
    </location>
</feature>
<dbReference type="EMBL" id="CADCSY010000043">
    <property type="protein sequence ID" value="CAA9228366.1"/>
    <property type="molecule type" value="Genomic_DNA"/>
</dbReference>
<proteinExistence type="predicted"/>
<feature type="compositionally biased region" description="Basic and acidic residues" evidence="1">
    <location>
        <begin position="1"/>
        <end position="18"/>
    </location>
</feature>
<accession>A0A6J4HNC6</accession>
<feature type="transmembrane region" description="Helical" evidence="2">
    <location>
        <begin position="61"/>
        <end position="84"/>
    </location>
</feature>